<dbReference type="Gene3D" id="3.40.190.10">
    <property type="entry name" value="Periplasmic binding protein-like II"/>
    <property type="match status" value="1"/>
</dbReference>
<dbReference type="GO" id="GO:0009190">
    <property type="term" value="P:cyclic nucleotide biosynthetic process"/>
    <property type="evidence" value="ECO:0007669"/>
    <property type="project" value="InterPro"/>
</dbReference>
<feature type="compositionally biased region" description="Low complexity" evidence="1">
    <location>
        <begin position="957"/>
        <end position="967"/>
    </location>
</feature>
<dbReference type="GO" id="GO:0035556">
    <property type="term" value="P:intracellular signal transduction"/>
    <property type="evidence" value="ECO:0007669"/>
    <property type="project" value="InterPro"/>
</dbReference>
<dbReference type="Gene3D" id="3.30.70.1230">
    <property type="entry name" value="Nucleotide cyclase"/>
    <property type="match status" value="3"/>
</dbReference>
<dbReference type="SUPFAM" id="SSF55073">
    <property type="entry name" value="Nucleotide cyclase"/>
    <property type="match status" value="2"/>
</dbReference>
<feature type="domain" description="Guanylate cyclase" evidence="4">
    <location>
        <begin position="715"/>
        <end position="769"/>
    </location>
</feature>
<feature type="region of interest" description="Disordered" evidence="1">
    <location>
        <begin position="1213"/>
        <end position="1265"/>
    </location>
</feature>
<evidence type="ECO:0000256" key="3">
    <source>
        <dbReference type="SAM" id="SignalP"/>
    </source>
</evidence>
<feature type="compositionally biased region" description="Polar residues" evidence="1">
    <location>
        <begin position="1070"/>
        <end position="1082"/>
    </location>
</feature>
<accession>A0A836BZ74</accession>
<organism evidence="5 6">
    <name type="scientific">Edaphochlamys debaryana</name>
    <dbReference type="NCBI Taxonomy" id="47281"/>
    <lineage>
        <taxon>Eukaryota</taxon>
        <taxon>Viridiplantae</taxon>
        <taxon>Chlorophyta</taxon>
        <taxon>core chlorophytes</taxon>
        <taxon>Chlorophyceae</taxon>
        <taxon>CS clade</taxon>
        <taxon>Chlamydomonadales</taxon>
        <taxon>Chlamydomonadales incertae sedis</taxon>
        <taxon>Edaphochlamys</taxon>
    </lineage>
</organism>
<feature type="compositionally biased region" description="Low complexity" evidence="1">
    <location>
        <begin position="1828"/>
        <end position="1853"/>
    </location>
</feature>
<reference evidence="5" key="1">
    <citation type="journal article" date="2020" name="bioRxiv">
        <title>Comparative genomics of Chlamydomonas.</title>
        <authorList>
            <person name="Craig R.J."/>
            <person name="Hasan A.R."/>
            <person name="Ness R.W."/>
            <person name="Keightley P.D."/>
        </authorList>
    </citation>
    <scope>NUCLEOTIDE SEQUENCE</scope>
    <source>
        <strain evidence="5">CCAP 11/70</strain>
    </source>
</reference>
<feature type="compositionally biased region" description="Low complexity" evidence="1">
    <location>
        <begin position="1782"/>
        <end position="1793"/>
    </location>
</feature>
<feature type="compositionally biased region" description="Low complexity" evidence="1">
    <location>
        <begin position="1223"/>
        <end position="1248"/>
    </location>
</feature>
<evidence type="ECO:0000256" key="2">
    <source>
        <dbReference type="SAM" id="Phobius"/>
    </source>
</evidence>
<feature type="compositionally biased region" description="Pro residues" evidence="1">
    <location>
        <begin position="1814"/>
        <end position="1827"/>
    </location>
</feature>
<gene>
    <name evidence="5" type="ORF">HYH03_008176</name>
</gene>
<dbReference type="InterPro" id="IPR029787">
    <property type="entry name" value="Nucleotide_cyclase"/>
</dbReference>
<dbReference type="Pfam" id="PF00211">
    <property type="entry name" value="Guanylate_cyc"/>
    <property type="match status" value="1"/>
</dbReference>
<dbReference type="PANTHER" id="PTHR43081">
    <property type="entry name" value="ADENYLATE CYCLASE, TERMINAL-DIFFERENTIATION SPECIFIC-RELATED"/>
    <property type="match status" value="1"/>
</dbReference>
<dbReference type="PANTHER" id="PTHR43081:SF1">
    <property type="entry name" value="ADENYLATE CYCLASE, TERMINAL-DIFFERENTIATION SPECIFIC"/>
    <property type="match status" value="1"/>
</dbReference>
<keyword evidence="6" id="KW-1185">Reference proteome</keyword>
<dbReference type="OrthoDB" id="568473at2759"/>
<feature type="region of interest" description="Disordered" evidence="1">
    <location>
        <begin position="1060"/>
        <end position="1087"/>
    </location>
</feature>
<keyword evidence="2" id="KW-1133">Transmembrane helix</keyword>
<feature type="chain" id="PRO_5032331151" description="Guanylate cyclase domain-containing protein" evidence="3">
    <location>
        <begin position="19"/>
        <end position="1968"/>
    </location>
</feature>
<feature type="region of interest" description="Disordered" evidence="1">
    <location>
        <begin position="1870"/>
        <end position="1921"/>
    </location>
</feature>
<dbReference type="EMBL" id="JAEHOE010000036">
    <property type="protein sequence ID" value="KAG2493662.1"/>
    <property type="molecule type" value="Genomic_DNA"/>
</dbReference>
<evidence type="ECO:0000313" key="5">
    <source>
        <dbReference type="EMBL" id="KAG2493662.1"/>
    </source>
</evidence>
<evidence type="ECO:0000313" key="6">
    <source>
        <dbReference type="Proteomes" id="UP000612055"/>
    </source>
</evidence>
<evidence type="ECO:0000256" key="1">
    <source>
        <dbReference type="SAM" id="MobiDB-lite"/>
    </source>
</evidence>
<dbReference type="PROSITE" id="PS50125">
    <property type="entry name" value="GUANYLATE_CYCLASE_2"/>
    <property type="match status" value="1"/>
</dbReference>
<feature type="region of interest" description="Disordered" evidence="1">
    <location>
        <begin position="1777"/>
        <end position="1853"/>
    </location>
</feature>
<sequence>MQLLLLALASLALQSATAHGSAGRDRVGRTLLQGDSHGFDVHGLVTRYNLNADAEKELQAWAASHVCETEVPVSVQLDVLYSSLAYSEVAAAAPASTDVHLVPSGPSSSVTGPSLYRSSNNYSGAGDMWLADSSTGPCQGASCSSSGITFDASGGVVVAGGQSLDDVQGLPKELNPSSRPPNMLLGPAELARPQLLLYYRADVFAARGYLVPATWADLLEWARGANGTRHEGQEYWALCLDVGKDGGGCKSSYLVMAIMASLVQAATPQGAFFDTNVFNNANMSRLVPLVGTAAFEEALGLASQLLAYSYPVTGDGAYPCLPYDKPFSEGKCLATVNFDQMRASPLPPDSAGSLLPTGDTIAAKLLNTSRGALPPDALGVAPLPGSERILERRGGGMAECGRATCPNAVQATCGNATHPRACLVNRAPLLASLAYDDFPSPNVSAVVQVRLALLGLSLAVATRRWPEALANTLLNKQGYQGAAARRSALEAVLGGLGPWGEAAGAPLRRLLQFSGPSAPSASGAPNTVATWTSVEPLVRVGLGYSRVEVARYLSAYWASLLGPDGSHVASLGPHRNVVQELGLRGSSYFTAVYGEALARVLAGAAPSAASRQAAADTERLARLVATNLTRLLYKYCDEIGWTGIEGPRGLPPDSGSGDGGLSPGELAAAIVVPIVAAALLLLGLWGLVVAGQRRRLGLSALWGTVAPPGANPRTTLILTDIQNSTVLWETLDPGVMDRAIKCHHEVLRGLLPKHRGYESATEGDAFILAFHTAEDAAHYAVDAQVLLAEAPWPEEMLSHPDCEVVWVAPQRNDPTASLSYISKELLSVITRAVQTGVAPGGGLQQDPGDVSSSVASSMARSSRVGTWVRRIAFTMGRTASGSSGTDGALTGTAAAAAGPGGDAAAAAGGWKRGPSRFAVDSATATVRGSGGGANGERISGGGAAAADLELGGAATATFPGLSPASPGAGVGPGGLEKIDSRRSQGYSGYGKDIDKGFRLTQAHSFGAAKPKPVKSSSGKGLTGAITAGITGGINAGISAGIGVGLGGWRVARAALSLASPDAAPRGASSGGNDVSGKSPSQTAGGGGWGVSLDRVLASRNVTVNVANGEPVIKSPSDVRSYMVESENDLPDPRDVDLHVHAAAGRPGRISFAAMMSANHFSAAAAAAAGGDQGDGAAAAPGPALYLGTMAVATLTEALRKGWRMVPMGGLEGPAGSTGGAGSAGASPMSHGGLAATSSAASAASPGGAVALGGEGDKDGSTGPSEQLLCFRGMRVRMGLHTGAALNEVAVNKATGRMQYSGGFMTAAKGVCDAAHGGQVVMSPATFRQLPPGCMARSAFIMHMGEHVLEEGEEPDAMYQLLPYCLSCRLPFFEPLRTHAYLSLGLPDAPVGRVTVAFMYVIGAQGLLAWNPTVASTAMSIFHDTVAQQLNAADGYVVELVDGLCLAAFRSPADALLWSLRCGRALLQAPWSDELLEHELCEEVSVPLQHEYLVGPPPDAHAHAHAHPHSSLNPIAASALANQGSRSGLQHSVTGPLPGSASGKEGPQGSGASLTMLNRASAIRFKTLMRGLRLKVGLDVGFVSDSINATTGRMAYRGRPMNRAARIASKALAGQVHCSSGVWHAAADRLAVVARAGGEDAVTASSLGLHSLKGVMEKIEVFSVSYKGSVLSPEEAAVLGKRGPRTSYGSSATHGSASLTLGGASATVERSRTSLLSNITAAVAAATSGRLSPSQRTSAPVPFAQRSLTCSAADADSPLPVPEEAQLSPRLNGTASIGGLALSASPSPRGGAPPETLVLHSNPLHDNGVASSPLPSKPPMLPPPPQLVLPPRVSGAGAGAAAGSRPASSARANSRGGGFAAVVAAANAKSRASFDGASTPLGGPGTGVRRASDKGSGSGGGVSVSSSGGVGMALPSPGGRPEVGVIMEQVEGSGASAGSAGGLDLPASFLAGAANAFAAPGSGPQPGPR</sequence>
<feature type="signal peptide" evidence="3">
    <location>
        <begin position="1"/>
        <end position="18"/>
    </location>
</feature>
<comment type="caution">
    <text evidence="5">The sequence shown here is derived from an EMBL/GenBank/DDBJ whole genome shotgun (WGS) entry which is preliminary data.</text>
</comment>
<dbReference type="InterPro" id="IPR050697">
    <property type="entry name" value="Adenylyl/Guanylyl_Cyclase_3/4"/>
</dbReference>
<feature type="transmembrane region" description="Helical" evidence="2">
    <location>
        <begin position="666"/>
        <end position="690"/>
    </location>
</feature>
<protein>
    <recommendedName>
        <fullName evidence="4">Guanylate cyclase domain-containing protein</fullName>
    </recommendedName>
</protein>
<name>A0A836BZ74_9CHLO</name>
<feature type="region of interest" description="Disordered" evidence="1">
    <location>
        <begin position="1525"/>
        <end position="1552"/>
    </location>
</feature>
<dbReference type="Proteomes" id="UP000612055">
    <property type="component" value="Unassembled WGS sequence"/>
</dbReference>
<keyword evidence="2" id="KW-0472">Membrane</keyword>
<dbReference type="InterPro" id="IPR001054">
    <property type="entry name" value="A/G_cyclase"/>
</dbReference>
<keyword evidence="3" id="KW-0732">Signal</keyword>
<proteinExistence type="predicted"/>
<feature type="region of interest" description="Disordered" evidence="1">
    <location>
        <begin position="957"/>
        <end position="983"/>
    </location>
</feature>
<evidence type="ECO:0000259" key="4">
    <source>
        <dbReference type="PROSITE" id="PS50125"/>
    </source>
</evidence>
<keyword evidence="2" id="KW-0812">Transmembrane</keyword>
<feature type="compositionally biased region" description="Gly residues" evidence="1">
    <location>
        <begin position="1213"/>
        <end position="1222"/>
    </location>
</feature>